<keyword evidence="1" id="KW-0732">Signal</keyword>
<feature type="signal peptide" evidence="1">
    <location>
        <begin position="1"/>
        <end position="26"/>
    </location>
</feature>
<organism evidence="3 4">
    <name type="scientific">Polaribacter aquimarinus</name>
    <dbReference type="NCBI Taxonomy" id="2100726"/>
    <lineage>
        <taxon>Bacteria</taxon>
        <taxon>Pseudomonadati</taxon>
        <taxon>Bacteroidota</taxon>
        <taxon>Flavobacteriia</taxon>
        <taxon>Flavobacteriales</taxon>
        <taxon>Flavobacteriaceae</taxon>
    </lineage>
</organism>
<protein>
    <recommendedName>
        <fullName evidence="2">PL28 ulvan lyase domain-containing protein</fullName>
    </recommendedName>
</protein>
<proteinExistence type="predicted"/>
<name>A0A2U2J989_9FLAO</name>
<comment type="caution">
    <text evidence="3">The sequence shown here is derived from an EMBL/GenBank/DDBJ whole genome shotgun (WGS) entry which is preliminary data.</text>
</comment>
<dbReference type="EMBL" id="QFFG01000004">
    <property type="protein sequence ID" value="PWG04903.1"/>
    <property type="molecule type" value="Genomic_DNA"/>
</dbReference>
<gene>
    <name evidence="3" type="ORF">DIS07_10555</name>
</gene>
<dbReference type="Pfam" id="PF22826">
    <property type="entry name" value="PL28"/>
    <property type="match status" value="1"/>
</dbReference>
<sequence>MKKYNLTFKYSSILILIFFVSFTSCDPEEKTDEILVDFIVDPDPDPDPDPNSGVASDELVGAYTTCNDGFSNPSRNAPDLPNAINVGTIDDRTCYSDYSESTVNGKQWGVYNITDGSNHLGTTLQPRMERSLARSQKTGVGSFAHFKGTVRILEVGKTSSDSSDGTYIMQAKGKHTGGGGSADPAICLYLAKPVYGADSNGSQVQVSFDIFREQINVRGGEGSGRDIVFLKNVKKNEEIAIDLKVGFRQDPNDASKKIHYADAIIGGTAFNWNIPEPDRGTQSGIRYGAYRVKGGRAQIRWADTTYSKAEID</sequence>
<dbReference type="PROSITE" id="PS51257">
    <property type="entry name" value="PROKAR_LIPOPROTEIN"/>
    <property type="match status" value="1"/>
</dbReference>
<evidence type="ECO:0000259" key="2">
    <source>
        <dbReference type="Pfam" id="PF22826"/>
    </source>
</evidence>
<accession>A0A2U2J989</accession>
<dbReference type="InterPro" id="IPR054591">
    <property type="entry name" value="PL28"/>
</dbReference>
<evidence type="ECO:0000313" key="4">
    <source>
        <dbReference type="Proteomes" id="UP000245670"/>
    </source>
</evidence>
<dbReference type="OrthoDB" id="1415098at2"/>
<feature type="domain" description="PL28 ulvan lyase" evidence="2">
    <location>
        <begin position="56"/>
        <end position="309"/>
    </location>
</feature>
<dbReference type="Proteomes" id="UP000245670">
    <property type="component" value="Unassembled WGS sequence"/>
</dbReference>
<evidence type="ECO:0000256" key="1">
    <source>
        <dbReference type="SAM" id="SignalP"/>
    </source>
</evidence>
<reference evidence="3 4" key="1">
    <citation type="submission" date="2018-05" db="EMBL/GenBank/DDBJ databases">
        <title>Polaribacter aquimarinus sp. nov., isolated from sediment in a sediment of sea.</title>
        <authorList>
            <person name="Lu D."/>
        </authorList>
    </citation>
    <scope>NUCLEOTIDE SEQUENCE [LARGE SCALE GENOMIC DNA]</scope>
    <source>
        <strain evidence="3 4">ZY113</strain>
    </source>
</reference>
<dbReference type="RefSeq" id="WP_109405219.1">
    <property type="nucleotide sequence ID" value="NZ_QFFG01000004.1"/>
</dbReference>
<evidence type="ECO:0000313" key="3">
    <source>
        <dbReference type="EMBL" id="PWG04903.1"/>
    </source>
</evidence>
<keyword evidence="4" id="KW-1185">Reference proteome</keyword>
<dbReference type="AlphaFoldDB" id="A0A2U2J989"/>
<feature type="chain" id="PRO_5015682118" description="PL28 ulvan lyase domain-containing protein" evidence="1">
    <location>
        <begin position="27"/>
        <end position="312"/>
    </location>
</feature>